<feature type="compositionally biased region" description="Low complexity" evidence="1">
    <location>
        <begin position="227"/>
        <end position="251"/>
    </location>
</feature>
<feature type="compositionally biased region" description="Polar residues" evidence="1">
    <location>
        <begin position="358"/>
        <end position="370"/>
    </location>
</feature>
<evidence type="ECO:0000313" key="2">
    <source>
        <dbReference type="EMBL" id="PAV16559.1"/>
    </source>
</evidence>
<feature type="compositionally biased region" description="Polar residues" evidence="1">
    <location>
        <begin position="174"/>
        <end position="185"/>
    </location>
</feature>
<feature type="compositionally biased region" description="Basic and acidic residues" evidence="1">
    <location>
        <begin position="456"/>
        <end position="466"/>
    </location>
</feature>
<feature type="region of interest" description="Disordered" evidence="1">
    <location>
        <begin position="166"/>
        <end position="278"/>
    </location>
</feature>
<feature type="compositionally biased region" description="Polar residues" evidence="1">
    <location>
        <begin position="74"/>
        <end position="143"/>
    </location>
</feature>
<dbReference type="OrthoDB" id="3271236at2759"/>
<name>A0A286UAG7_9AGAM</name>
<comment type="caution">
    <text evidence="2">The sequence shown here is derived from an EMBL/GenBank/DDBJ whole genome shotgun (WGS) entry which is preliminary data.</text>
</comment>
<feature type="region of interest" description="Disordered" evidence="1">
    <location>
        <begin position="530"/>
        <end position="554"/>
    </location>
</feature>
<feature type="compositionally biased region" description="Low complexity" evidence="1">
    <location>
        <begin position="187"/>
        <end position="208"/>
    </location>
</feature>
<feature type="region of interest" description="Disordered" evidence="1">
    <location>
        <begin position="62"/>
        <end position="151"/>
    </location>
</feature>
<reference evidence="2 3" key="1">
    <citation type="journal article" date="2017" name="Mol. Ecol.">
        <title>Comparative and population genomic landscape of Phellinus noxius: A hypervariable fungus causing root rot in trees.</title>
        <authorList>
            <person name="Chung C.L."/>
            <person name="Lee T.J."/>
            <person name="Akiba M."/>
            <person name="Lee H.H."/>
            <person name="Kuo T.H."/>
            <person name="Liu D."/>
            <person name="Ke H.M."/>
            <person name="Yokoi T."/>
            <person name="Roa M.B."/>
            <person name="Lu M.J."/>
            <person name="Chang Y.Y."/>
            <person name="Ann P.J."/>
            <person name="Tsai J.N."/>
            <person name="Chen C.Y."/>
            <person name="Tzean S.S."/>
            <person name="Ota Y."/>
            <person name="Hattori T."/>
            <person name="Sahashi N."/>
            <person name="Liou R.F."/>
            <person name="Kikuchi T."/>
            <person name="Tsai I.J."/>
        </authorList>
    </citation>
    <scope>NUCLEOTIDE SEQUENCE [LARGE SCALE GENOMIC DNA]</scope>
    <source>
        <strain evidence="2 3">FFPRI411160</strain>
    </source>
</reference>
<sequence length="597" mass="63577">MVVSGMCRVDCRVEHSRFLLYKRWGCPMNDHESRASLISLETSRAASVVSNPTGDSALIEAKERREWPPRKSEATQSPAENGKSATQIEVKSSSTTTASEDISESRSYPLSPDSSISNNTRLPVSLSSSISNPDTTEVSQTEVVKNEANIPDEVLKQEIEEVTPVKKPRIQATGKITATKSNPVSGTPARTTARAPRAKSPVPQSKSTPPTPSKGAPVAKPLKAQNTGTSSSTTAARARAGAKSPLAARAKTPNVLSMRTKTPTPMAPTRPKTPASGIYAPTKASLARARGEAASIAPAHKTISSSALDGVMSRLAKPTAASASKTRTPAVASTSSRSVVPKPARGAAPSRGVASPKQRISTTSSRAQMEQNKKGASSTAKVAVAKKPAKVETGAADVTLSSTTSEVEQIDRSQSSISVPDTEEYVEQVSQVLKIERSDANRDSDIESYDDAFASDDEHGVLDKPDTTAPRVEFNPSKDDTVNTIPEAERTAAPSPERKVDAEVDNWEEDELSENIEKQEKQEFELKAEAAAEREVSGHIPVEDNLASQDDGKSMRTAEVKNSAFDDVVDMLQFKPTPLSVSTFLFVTFSGSHSPSL</sequence>
<dbReference type="EMBL" id="NBII01000008">
    <property type="protein sequence ID" value="PAV16559.1"/>
    <property type="molecule type" value="Genomic_DNA"/>
</dbReference>
<feature type="region of interest" description="Disordered" evidence="1">
    <location>
        <begin position="318"/>
        <end position="388"/>
    </location>
</feature>
<dbReference type="AlphaFoldDB" id="A0A286UAG7"/>
<feature type="region of interest" description="Disordered" evidence="1">
    <location>
        <begin position="453"/>
        <end position="505"/>
    </location>
</feature>
<dbReference type="Proteomes" id="UP000217199">
    <property type="component" value="Unassembled WGS sequence"/>
</dbReference>
<protein>
    <submittedName>
        <fullName evidence="2">Uncharacterized protein</fullName>
    </submittedName>
</protein>
<gene>
    <name evidence="2" type="ORF">PNOK_0817900</name>
</gene>
<organism evidence="2 3">
    <name type="scientific">Pyrrhoderma noxium</name>
    <dbReference type="NCBI Taxonomy" id="2282107"/>
    <lineage>
        <taxon>Eukaryota</taxon>
        <taxon>Fungi</taxon>
        <taxon>Dikarya</taxon>
        <taxon>Basidiomycota</taxon>
        <taxon>Agaricomycotina</taxon>
        <taxon>Agaricomycetes</taxon>
        <taxon>Hymenochaetales</taxon>
        <taxon>Hymenochaetaceae</taxon>
        <taxon>Pyrrhoderma</taxon>
    </lineage>
</organism>
<evidence type="ECO:0000256" key="1">
    <source>
        <dbReference type="SAM" id="MobiDB-lite"/>
    </source>
</evidence>
<dbReference type="STRING" id="2282107.A0A286UAG7"/>
<feature type="compositionally biased region" description="Polar residues" evidence="1">
    <location>
        <begin position="254"/>
        <end position="263"/>
    </location>
</feature>
<feature type="compositionally biased region" description="Basic and acidic residues" evidence="1">
    <location>
        <begin position="62"/>
        <end position="73"/>
    </location>
</feature>
<feature type="compositionally biased region" description="Low complexity" evidence="1">
    <location>
        <begin position="374"/>
        <end position="386"/>
    </location>
</feature>
<accession>A0A286UAG7</accession>
<dbReference type="InParanoid" id="A0A286UAG7"/>
<proteinExistence type="predicted"/>
<feature type="compositionally biased region" description="Polar residues" evidence="1">
    <location>
        <begin position="321"/>
        <end position="338"/>
    </location>
</feature>
<keyword evidence="3" id="KW-1185">Reference proteome</keyword>
<evidence type="ECO:0000313" key="3">
    <source>
        <dbReference type="Proteomes" id="UP000217199"/>
    </source>
</evidence>